<feature type="non-terminal residue" evidence="2">
    <location>
        <position position="424"/>
    </location>
</feature>
<evidence type="ECO:0000256" key="1">
    <source>
        <dbReference type="SAM" id="MobiDB-lite"/>
    </source>
</evidence>
<feature type="region of interest" description="Disordered" evidence="1">
    <location>
        <begin position="343"/>
        <end position="424"/>
    </location>
</feature>
<evidence type="ECO:0000313" key="2">
    <source>
        <dbReference type="EMBL" id="JAT03038.1"/>
    </source>
</evidence>
<protein>
    <submittedName>
        <fullName evidence="2">Uncharacterized protein</fullName>
    </submittedName>
</protein>
<feature type="compositionally biased region" description="Polar residues" evidence="1">
    <location>
        <begin position="385"/>
        <end position="411"/>
    </location>
</feature>
<dbReference type="AlphaFoldDB" id="A0A1B6JV06"/>
<feature type="region of interest" description="Disordered" evidence="1">
    <location>
        <begin position="1"/>
        <end position="33"/>
    </location>
</feature>
<gene>
    <name evidence="2" type="ORF">g.56996</name>
</gene>
<accession>A0A1B6JV06</accession>
<feature type="compositionally biased region" description="Polar residues" evidence="1">
    <location>
        <begin position="183"/>
        <end position="200"/>
    </location>
</feature>
<feature type="region of interest" description="Disordered" evidence="1">
    <location>
        <begin position="60"/>
        <end position="83"/>
    </location>
</feature>
<feature type="non-terminal residue" evidence="2">
    <location>
        <position position="1"/>
    </location>
</feature>
<feature type="region of interest" description="Disordered" evidence="1">
    <location>
        <begin position="282"/>
        <end position="310"/>
    </location>
</feature>
<feature type="compositionally biased region" description="Pro residues" evidence="1">
    <location>
        <begin position="22"/>
        <end position="33"/>
    </location>
</feature>
<feature type="compositionally biased region" description="Low complexity" evidence="1">
    <location>
        <begin position="12"/>
        <end position="21"/>
    </location>
</feature>
<organism evidence="2">
    <name type="scientific">Homalodisca liturata</name>
    <dbReference type="NCBI Taxonomy" id="320908"/>
    <lineage>
        <taxon>Eukaryota</taxon>
        <taxon>Metazoa</taxon>
        <taxon>Ecdysozoa</taxon>
        <taxon>Arthropoda</taxon>
        <taxon>Hexapoda</taxon>
        <taxon>Insecta</taxon>
        <taxon>Pterygota</taxon>
        <taxon>Neoptera</taxon>
        <taxon>Paraneoptera</taxon>
        <taxon>Hemiptera</taxon>
        <taxon>Auchenorrhyncha</taxon>
        <taxon>Membracoidea</taxon>
        <taxon>Cicadellidae</taxon>
        <taxon>Cicadellinae</taxon>
        <taxon>Proconiini</taxon>
        <taxon>Homalodisca</taxon>
    </lineage>
</organism>
<name>A0A1B6JV06_9HEMI</name>
<feature type="compositionally biased region" description="Polar residues" evidence="1">
    <location>
        <begin position="357"/>
        <end position="378"/>
    </location>
</feature>
<dbReference type="EMBL" id="GECU01004669">
    <property type="protein sequence ID" value="JAT03038.1"/>
    <property type="molecule type" value="Transcribed_RNA"/>
</dbReference>
<proteinExistence type="predicted"/>
<feature type="compositionally biased region" description="Polar residues" evidence="1">
    <location>
        <begin position="209"/>
        <end position="223"/>
    </location>
</feature>
<reference evidence="2" key="1">
    <citation type="submission" date="2015-11" db="EMBL/GenBank/DDBJ databases">
        <title>De novo transcriptome assembly of four potential Pierce s Disease insect vectors from Arizona vineyards.</title>
        <authorList>
            <person name="Tassone E.E."/>
        </authorList>
    </citation>
    <scope>NUCLEOTIDE SEQUENCE</scope>
</reference>
<sequence>LLPTSCTAEFKPQPSSFTMTSPTPPADVKPHYPVPSYPSHTPSPYFSAAKPTIKPTKILKKEEPETSSFTVVPKTESSSTNNNSICCNLVPTKTEIVVKPEIPSVNSCRSNTPPPPPQGWVNSYESYMNHDSNSSSVSSMDAMGHHHQLHPTTHLPVVPAPVGSHHMPAPPAYLAKGIEESRPSVQHRSPYEPTSINSSEDVYHRPENSARSYPISNSSSINRPVPSYSTEITAHAYEVASHRPYDPGSTANYERYDTTPQPCPPTPRYPDYQEHEMRAYDQQHHQMSTIMKPEHPSESESSESSLYPRPMYHYDPATGTIPAGFSSAAINLSVKCIAAGQMKTGEPRSPGGASVMDLSTSNVTSTSPQGGQYGSSPAQYGGQRGSPTSANSPHPTGSPQAPSPQQQTLDLSVTRVPGTQVVQE</sequence>
<feature type="region of interest" description="Disordered" evidence="1">
    <location>
        <begin position="181"/>
        <end position="223"/>
    </location>
</feature>